<proteinExistence type="predicted"/>
<protein>
    <submittedName>
        <fullName evidence="1">Uncharacterized protein</fullName>
    </submittedName>
</protein>
<accession>A0ACC2VC02</accession>
<evidence type="ECO:0000313" key="1">
    <source>
        <dbReference type="EMBL" id="KAJ9096908.1"/>
    </source>
</evidence>
<keyword evidence="2" id="KW-1185">Reference proteome</keyword>
<gene>
    <name evidence="1" type="ORF">QFC19_007007</name>
</gene>
<dbReference type="Proteomes" id="UP001241377">
    <property type="component" value="Unassembled WGS sequence"/>
</dbReference>
<name>A0ACC2VC02_9TREE</name>
<evidence type="ECO:0000313" key="2">
    <source>
        <dbReference type="Proteomes" id="UP001241377"/>
    </source>
</evidence>
<sequence>MEGDDPLEIKKLAVSFDYLMFKIKDRVSTLCETTYEAVSAKNKWINADYLDKQLNISGQMEEIDGILRACDAVENQFMRLEQLEMFVEDFNRRLANIEAMVKSEGR</sequence>
<dbReference type="EMBL" id="JASBWR010000090">
    <property type="protein sequence ID" value="KAJ9096908.1"/>
    <property type="molecule type" value="Genomic_DNA"/>
</dbReference>
<reference evidence="1" key="1">
    <citation type="submission" date="2023-04" db="EMBL/GenBank/DDBJ databases">
        <title>Draft Genome sequencing of Naganishia species isolated from polar environments using Oxford Nanopore Technology.</title>
        <authorList>
            <person name="Leo P."/>
            <person name="Venkateswaran K."/>
        </authorList>
    </citation>
    <scope>NUCLEOTIDE SEQUENCE</scope>
    <source>
        <strain evidence="1">MNA-CCFEE 5261</strain>
    </source>
</reference>
<organism evidence="1 2">
    <name type="scientific">Naganishia cerealis</name>
    <dbReference type="NCBI Taxonomy" id="610337"/>
    <lineage>
        <taxon>Eukaryota</taxon>
        <taxon>Fungi</taxon>
        <taxon>Dikarya</taxon>
        <taxon>Basidiomycota</taxon>
        <taxon>Agaricomycotina</taxon>
        <taxon>Tremellomycetes</taxon>
        <taxon>Filobasidiales</taxon>
        <taxon>Filobasidiaceae</taxon>
        <taxon>Naganishia</taxon>
    </lineage>
</organism>
<comment type="caution">
    <text evidence="1">The sequence shown here is derived from an EMBL/GenBank/DDBJ whole genome shotgun (WGS) entry which is preliminary data.</text>
</comment>